<feature type="transmembrane region" description="Helical" evidence="1">
    <location>
        <begin position="31"/>
        <end position="49"/>
    </location>
</feature>
<dbReference type="KEGG" id="tsph:KIH39_26090"/>
<proteinExistence type="predicted"/>
<keyword evidence="3" id="KW-1185">Reference proteome</keyword>
<evidence type="ECO:0000256" key="1">
    <source>
        <dbReference type="SAM" id="Phobius"/>
    </source>
</evidence>
<gene>
    <name evidence="2" type="ORF">KIH39_26090</name>
</gene>
<keyword evidence="1" id="KW-0472">Membrane</keyword>
<name>A0A8E6B5H8_9BACT</name>
<accession>A0A8E6B5H8</accession>
<evidence type="ECO:0000313" key="3">
    <source>
        <dbReference type="Proteomes" id="UP000676194"/>
    </source>
</evidence>
<dbReference type="RefSeq" id="WP_213497050.1">
    <property type="nucleotide sequence ID" value="NZ_CP074694.1"/>
</dbReference>
<protein>
    <submittedName>
        <fullName evidence="2">Uncharacterized protein</fullName>
    </submittedName>
</protein>
<dbReference type="EMBL" id="CP074694">
    <property type="protein sequence ID" value="QVL32262.1"/>
    <property type="molecule type" value="Genomic_DNA"/>
</dbReference>
<keyword evidence="1" id="KW-0812">Transmembrane</keyword>
<evidence type="ECO:0000313" key="2">
    <source>
        <dbReference type="EMBL" id="QVL32262.1"/>
    </source>
</evidence>
<keyword evidence="1" id="KW-1133">Transmembrane helix</keyword>
<sequence length="146" mass="16091">MATVGTGLVLIGSYGCVQGPLGDWPKYACSYLPLFTGVGFLGVGYGILCRVPPRTTVLKTQQAGQKTPYGIYLLDNELISVTWKDTLIISREDLQPLDGGSLSYRARGRLRSRRLPRTLCGQTLEELKEEIVRWQKKTASPKGEAD</sequence>
<dbReference type="AlphaFoldDB" id="A0A8E6B5H8"/>
<dbReference type="Proteomes" id="UP000676194">
    <property type="component" value="Chromosome"/>
</dbReference>
<organism evidence="2 3">
    <name type="scientific">Telmatocola sphagniphila</name>
    <dbReference type="NCBI Taxonomy" id="1123043"/>
    <lineage>
        <taxon>Bacteria</taxon>
        <taxon>Pseudomonadati</taxon>
        <taxon>Planctomycetota</taxon>
        <taxon>Planctomycetia</taxon>
        <taxon>Gemmatales</taxon>
        <taxon>Gemmataceae</taxon>
    </lineage>
</organism>
<reference evidence="2" key="1">
    <citation type="submission" date="2021-05" db="EMBL/GenBank/DDBJ databases">
        <title>Complete genome sequence of the cellulolytic planctomycete Telmatocola sphagniphila SP2T and characterization of the first cellulase from planctomycetes.</title>
        <authorList>
            <person name="Rakitin A.L."/>
            <person name="Beletsky A.V."/>
            <person name="Naumoff D.G."/>
            <person name="Kulichevskaya I.S."/>
            <person name="Mardanov A.V."/>
            <person name="Ravin N.V."/>
            <person name="Dedysh S.N."/>
        </authorList>
    </citation>
    <scope>NUCLEOTIDE SEQUENCE</scope>
    <source>
        <strain evidence="2">SP2T</strain>
    </source>
</reference>